<dbReference type="PROSITE" id="PS00463">
    <property type="entry name" value="ZN2_CY6_FUNGAL_1"/>
    <property type="match status" value="1"/>
</dbReference>
<protein>
    <recommendedName>
        <fullName evidence="4">Zn(2)-C6 fungal-type domain-containing protein</fullName>
    </recommendedName>
</protein>
<dbReference type="Proteomes" id="UP000054821">
    <property type="component" value="Unassembled WGS sequence"/>
</dbReference>
<dbReference type="Pfam" id="PF00172">
    <property type="entry name" value="Zn_clus"/>
    <property type="match status" value="1"/>
</dbReference>
<dbReference type="GO" id="GO:0000981">
    <property type="term" value="F:DNA-binding transcription factor activity, RNA polymerase II-specific"/>
    <property type="evidence" value="ECO:0007669"/>
    <property type="project" value="InterPro"/>
</dbReference>
<dbReference type="InterPro" id="IPR052761">
    <property type="entry name" value="Fungal_Detox/Toxin_TFs"/>
</dbReference>
<keyword evidence="6" id="KW-1185">Reference proteome</keyword>
<dbReference type="Pfam" id="PF04082">
    <property type="entry name" value="Fungal_trans"/>
    <property type="match status" value="1"/>
</dbReference>
<dbReference type="Gene3D" id="4.10.240.10">
    <property type="entry name" value="Zn(2)-C6 fungal-type DNA-binding domain"/>
    <property type="match status" value="1"/>
</dbReference>
<dbReference type="STRING" id="398673.A0A2P4Z7Y0"/>
<dbReference type="RefSeq" id="XP_018658136.1">
    <property type="nucleotide sequence ID" value="XM_018808711.1"/>
</dbReference>
<dbReference type="PANTHER" id="PTHR47425:SF3">
    <property type="entry name" value="ZN(II)2CYS6 TRANSCRIPTION FACTOR (EUROFUNG)"/>
    <property type="match status" value="1"/>
</dbReference>
<feature type="region of interest" description="Disordered" evidence="3">
    <location>
        <begin position="54"/>
        <end position="142"/>
    </location>
</feature>
<evidence type="ECO:0000256" key="1">
    <source>
        <dbReference type="ARBA" id="ARBA00022723"/>
    </source>
</evidence>
<dbReference type="InterPro" id="IPR007219">
    <property type="entry name" value="XnlR_reg_dom"/>
</dbReference>
<feature type="domain" description="Zn(2)-C6 fungal-type" evidence="4">
    <location>
        <begin position="16"/>
        <end position="48"/>
    </location>
</feature>
<name>A0A2P4Z7Y0_9HYPO</name>
<dbReference type="GeneID" id="29988794"/>
<dbReference type="GO" id="GO:0006351">
    <property type="term" value="P:DNA-templated transcription"/>
    <property type="evidence" value="ECO:0007669"/>
    <property type="project" value="InterPro"/>
</dbReference>
<evidence type="ECO:0000313" key="6">
    <source>
        <dbReference type="Proteomes" id="UP000054821"/>
    </source>
</evidence>
<dbReference type="PANTHER" id="PTHR47425">
    <property type="entry name" value="FARB-RELATED"/>
    <property type="match status" value="1"/>
</dbReference>
<dbReference type="CDD" id="cd00067">
    <property type="entry name" value="GAL4"/>
    <property type="match status" value="1"/>
</dbReference>
<keyword evidence="2" id="KW-0539">Nucleus</keyword>
<evidence type="ECO:0000256" key="2">
    <source>
        <dbReference type="ARBA" id="ARBA00023242"/>
    </source>
</evidence>
<dbReference type="AlphaFoldDB" id="A0A2P4Z7Y0"/>
<dbReference type="EMBL" id="JPDN02000071">
    <property type="protein sequence ID" value="PON20394.1"/>
    <property type="molecule type" value="Genomic_DNA"/>
</dbReference>
<dbReference type="GO" id="GO:0008270">
    <property type="term" value="F:zinc ion binding"/>
    <property type="evidence" value="ECO:0007669"/>
    <property type="project" value="InterPro"/>
</dbReference>
<reference evidence="5 6" key="1">
    <citation type="journal article" date="2016" name="Genome Announc.">
        <title>Draft Whole-Genome Sequence of Trichoderma gamsii T6085, a Promising Biocontrol Agent of Fusarium Head Blight on Wheat.</title>
        <authorList>
            <person name="Baroncelli R."/>
            <person name="Zapparata A."/>
            <person name="Piaggeschi G."/>
            <person name="Sarrocco S."/>
            <person name="Vannacci G."/>
        </authorList>
    </citation>
    <scope>NUCLEOTIDE SEQUENCE [LARGE SCALE GENOMIC DNA]</scope>
    <source>
        <strain evidence="5 6">T6085</strain>
    </source>
</reference>
<sequence length="539" mass="60379">MSPASTPPRRHRSAVACQSCRARKVRCSVLLTGVPCVTCAQDQVQCVVIGRKRKRQAARTDDSHAVRDAAGKTTSISLGDRSGILDNDRENSSPAEPPITASTPSYGSVISDRLPTEEDSTELGDEARILPNENKSDTSNAPEERVGIEIAEAQLCASQRQGQVLFYSGDQTGPTSTINLCSPEQSLPRHFLIPSKAQEPQGSEDKRYLEFKGVYSFPKQSTADDLLRAYFHHVHPIMPIVEADIILDYHRRRRLYDYNVLLLWSIFTIATNILGLHRNLDSVKNTSSIDIRQQCLWRRLWWTSFFRERWLALTLGRPLRINLDDCDVADPTPDDMFIDIADVDESMASAFLPDDMALLAGYWVQIIELSQMRLKVNLAASKVGDMAYVLAQDSFIHYAGPMVPTIMVPAMQIYLLNCKFGDSFLKRLNLNKLQMCMMIMDEFQKTYAVASVCRGIFMKALQRFCYDSKDGDDVIVLPATSPHVTSAETVPPTPIVTQVASRPISPSEVYTSDEFIDTLMKEASIFTFLDIWDGSQNQA</sequence>
<feature type="compositionally biased region" description="Basic and acidic residues" evidence="3">
    <location>
        <begin position="58"/>
        <end position="70"/>
    </location>
</feature>
<dbReference type="CDD" id="cd12148">
    <property type="entry name" value="fungal_TF_MHR"/>
    <property type="match status" value="1"/>
</dbReference>
<keyword evidence="1" id="KW-0479">Metal-binding</keyword>
<evidence type="ECO:0000259" key="4">
    <source>
        <dbReference type="PROSITE" id="PS50048"/>
    </source>
</evidence>
<proteinExistence type="predicted"/>
<comment type="caution">
    <text evidence="5">The sequence shown here is derived from an EMBL/GenBank/DDBJ whole genome shotgun (WGS) entry which is preliminary data.</text>
</comment>
<organism evidence="5 6">
    <name type="scientific">Trichoderma gamsii</name>
    <dbReference type="NCBI Taxonomy" id="398673"/>
    <lineage>
        <taxon>Eukaryota</taxon>
        <taxon>Fungi</taxon>
        <taxon>Dikarya</taxon>
        <taxon>Ascomycota</taxon>
        <taxon>Pezizomycotina</taxon>
        <taxon>Sordariomycetes</taxon>
        <taxon>Hypocreomycetidae</taxon>
        <taxon>Hypocreales</taxon>
        <taxon>Hypocreaceae</taxon>
        <taxon>Trichoderma</taxon>
    </lineage>
</organism>
<dbReference type="SMART" id="SM00066">
    <property type="entry name" value="GAL4"/>
    <property type="match status" value="1"/>
</dbReference>
<dbReference type="GO" id="GO:0003677">
    <property type="term" value="F:DNA binding"/>
    <property type="evidence" value="ECO:0007669"/>
    <property type="project" value="InterPro"/>
</dbReference>
<evidence type="ECO:0000256" key="3">
    <source>
        <dbReference type="SAM" id="MobiDB-lite"/>
    </source>
</evidence>
<gene>
    <name evidence="5" type="ORF">TGAM01_v210773</name>
</gene>
<evidence type="ECO:0000313" key="5">
    <source>
        <dbReference type="EMBL" id="PON20394.1"/>
    </source>
</evidence>
<dbReference type="InterPro" id="IPR036864">
    <property type="entry name" value="Zn2-C6_fun-type_DNA-bd_sf"/>
</dbReference>
<dbReference type="SUPFAM" id="SSF57701">
    <property type="entry name" value="Zn2/Cys6 DNA-binding domain"/>
    <property type="match status" value="1"/>
</dbReference>
<dbReference type="PROSITE" id="PS50048">
    <property type="entry name" value="ZN2_CY6_FUNGAL_2"/>
    <property type="match status" value="1"/>
</dbReference>
<dbReference type="InterPro" id="IPR001138">
    <property type="entry name" value="Zn2Cys6_DnaBD"/>
</dbReference>
<dbReference type="SMART" id="SM00906">
    <property type="entry name" value="Fungal_trans"/>
    <property type="match status" value="1"/>
</dbReference>
<accession>A0A2P4Z7Y0</accession>